<dbReference type="AlphaFoldDB" id="A0A1H0WBD7"/>
<name>A0A1H0WBD7_9BACI</name>
<gene>
    <name evidence="1" type="ORF">SAMN05216565_11067</name>
</gene>
<organism evidence="1 2">
    <name type="scientific">Litchfieldia salsa</name>
    <dbReference type="NCBI Taxonomy" id="930152"/>
    <lineage>
        <taxon>Bacteria</taxon>
        <taxon>Bacillati</taxon>
        <taxon>Bacillota</taxon>
        <taxon>Bacilli</taxon>
        <taxon>Bacillales</taxon>
        <taxon>Bacillaceae</taxon>
        <taxon>Litchfieldia</taxon>
    </lineage>
</organism>
<sequence length="88" mass="10475">MSQIKVIMYSKLDCPLCVKGKKVLEDLKEEFQLDIQEVDIYKDEVLLEKYQIMIPVVEIDGEEVEYGIIHKDVIRKRLLEKNRHKNVE</sequence>
<dbReference type="Pfam" id="PF05768">
    <property type="entry name" value="Glrx-like"/>
    <property type="match status" value="1"/>
</dbReference>
<reference evidence="2" key="1">
    <citation type="submission" date="2016-10" db="EMBL/GenBank/DDBJ databases">
        <authorList>
            <person name="Varghese N."/>
            <person name="Submissions S."/>
        </authorList>
    </citation>
    <scope>NUCLEOTIDE SEQUENCE [LARGE SCALE GENOMIC DNA]</scope>
    <source>
        <strain evidence="2">IBRC-M10078</strain>
    </source>
</reference>
<dbReference type="Proteomes" id="UP000199159">
    <property type="component" value="Unassembled WGS sequence"/>
</dbReference>
<evidence type="ECO:0000313" key="2">
    <source>
        <dbReference type="Proteomes" id="UP000199159"/>
    </source>
</evidence>
<evidence type="ECO:0000313" key="1">
    <source>
        <dbReference type="EMBL" id="SDP88070.1"/>
    </source>
</evidence>
<dbReference type="STRING" id="930152.SAMN05216565_11067"/>
<dbReference type="PANTHER" id="PTHR33558:SF1">
    <property type="entry name" value="GLUTAREDOXIN-LIKE PROTEIN C5ORF63 HOMOLOG"/>
    <property type="match status" value="1"/>
</dbReference>
<dbReference type="PANTHER" id="PTHR33558">
    <property type="entry name" value="GLUTAREDOXIN-LIKE PROTEIN C5ORF63 HOMOLOG"/>
    <property type="match status" value="1"/>
</dbReference>
<dbReference type="InterPro" id="IPR008554">
    <property type="entry name" value="Glutaredoxin-like"/>
</dbReference>
<accession>A0A1H0WBD7</accession>
<protein>
    <submittedName>
        <fullName evidence="1">Glutaredoxin</fullName>
    </submittedName>
</protein>
<dbReference type="InterPro" id="IPR052565">
    <property type="entry name" value="Glutaredoxin-like_YDR286C"/>
</dbReference>
<keyword evidence="2" id="KW-1185">Reference proteome</keyword>
<dbReference type="InterPro" id="IPR036249">
    <property type="entry name" value="Thioredoxin-like_sf"/>
</dbReference>
<dbReference type="EMBL" id="FNJU01000010">
    <property type="protein sequence ID" value="SDP88070.1"/>
    <property type="molecule type" value="Genomic_DNA"/>
</dbReference>
<dbReference type="Gene3D" id="3.40.30.10">
    <property type="entry name" value="Glutaredoxin"/>
    <property type="match status" value="1"/>
</dbReference>
<dbReference type="SUPFAM" id="SSF52833">
    <property type="entry name" value="Thioredoxin-like"/>
    <property type="match status" value="1"/>
</dbReference>
<dbReference type="RefSeq" id="WP_386756473.1">
    <property type="nucleotide sequence ID" value="NZ_FNJU01000010.1"/>
</dbReference>
<proteinExistence type="predicted"/>